<accession>A0A1G2UW45</accession>
<evidence type="ECO:0000313" key="2">
    <source>
        <dbReference type="Proteomes" id="UP000177154"/>
    </source>
</evidence>
<reference evidence="1 2" key="1">
    <citation type="journal article" date="2016" name="Nat. Commun.">
        <title>Thousands of microbial genomes shed light on interconnected biogeochemical processes in an aquifer system.</title>
        <authorList>
            <person name="Anantharaman K."/>
            <person name="Brown C.T."/>
            <person name="Hug L.A."/>
            <person name="Sharon I."/>
            <person name="Castelle C.J."/>
            <person name="Probst A.J."/>
            <person name="Thomas B.C."/>
            <person name="Singh A."/>
            <person name="Wilkins M.J."/>
            <person name="Karaoz U."/>
            <person name="Brodie E.L."/>
            <person name="Williams K.H."/>
            <person name="Hubbard S.S."/>
            <person name="Banfield J.F."/>
        </authorList>
    </citation>
    <scope>NUCLEOTIDE SEQUENCE [LARGE SCALE GENOMIC DNA]</scope>
</reference>
<sequence>MEKVHRARPDHVLSAILANDTTTLRELGRRGLESQRRKRARNPQRVLKLTARTPKIKKRKTTRRELIEGWHLGCSLEMSNEALEFQTPLH</sequence>
<dbReference type="AlphaFoldDB" id="A0A1G2UW45"/>
<comment type="caution">
    <text evidence="1">The sequence shown here is derived from an EMBL/GenBank/DDBJ whole genome shotgun (WGS) entry which is preliminary data.</text>
</comment>
<proteinExistence type="predicted"/>
<dbReference type="EMBL" id="MHWR01000012">
    <property type="protein sequence ID" value="OHB13609.1"/>
    <property type="molecule type" value="Genomic_DNA"/>
</dbReference>
<evidence type="ECO:0000313" key="1">
    <source>
        <dbReference type="EMBL" id="OHB13609.1"/>
    </source>
</evidence>
<organism evidence="1 2">
    <name type="scientific">Candidatus Zambryskibacteria bacterium RIFCSPLOWO2_12_39_8</name>
    <dbReference type="NCBI Taxonomy" id="1802774"/>
    <lineage>
        <taxon>Bacteria</taxon>
        <taxon>Candidatus Zambryskiibacteriota</taxon>
    </lineage>
</organism>
<dbReference type="Proteomes" id="UP000177154">
    <property type="component" value="Unassembled WGS sequence"/>
</dbReference>
<gene>
    <name evidence="1" type="ORF">A2Y49_02315</name>
</gene>
<name>A0A1G2UW45_9BACT</name>
<protein>
    <submittedName>
        <fullName evidence="1">Uncharacterized protein</fullName>
    </submittedName>
</protein>